<dbReference type="GO" id="GO:0046872">
    <property type="term" value="F:metal ion binding"/>
    <property type="evidence" value="ECO:0007669"/>
    <property type="project" value="UniProtKB-KW"/>
</dbReference>
<dbReference type="PANTHER" id="PTHR43808:SF9">
    <property type="entry name" value="BLL0789 PROTEIN"/>
    <property type="match status" value="1"/>
</dbReference>
<evidence type="ECO:0000313" key="6">
    <source>
        <dbReference type="Proteomes" id="UP000603865"/>
    </source>
</evidence>
<dbReference type="PANTHER" id="PTHR43808">
    <property type="entry name" value="ACETYLORNITHINE DEACETYLASE"/>
    <property type="match status" value="1"/>
</dbReference>
<dbReference type="Gene3D" id="3.30.70.360">
    <property type="match status" value="1"/>
</dbReference>
<dbReference type="GO" id="GO:0004180">
    <property type="term" value="F:carboxypeptidase activity"/>
    <property type="evidence" value="ECO:0007669"/>
    <property type="project" value="UniProtKB-KW"/>
</dbReference>
<dbReference type="EMBL" id="BMQL01000042">
    <property type="protein sequence ID" value="GGR27975.1"/>
    <property type="molecule type" value="Genomic_DNA"/>
</dbReference>
<proteinExistence type="predicted"/>
<evidence type="ECO:0000313" key="5">
    <source>
        <dbReference type="EMBL" id="GGR27975.1"/>
    </source>
</evidence>
<dbReference type="InterPro" id="IPR002933">
    <property type="entry name" value="Peptidase_M20"/>
</dbReference>
<dbReference type="InterPro" id="IPR036264">
    <property type="entry name" value="Bact_exopeptidase_dim_dom"/>
</dbReference>
<evidence type="ECO:0000256" key="1">
    <source>
        <dbReference type="ARBA" id="ARBA00022723"/>
    </source>
</evidence>
<feature type="active site" evidence="3">
    <location>
        <position position="73"/>
    </location>
</feature>
<dbReference type="InterPro" id="IPR050072">
    <property type="entry name" value="Peptidase_M20A"/>
</dbReference>
<dbReference type="RefSeq" id="WP_229776434.1">
    <property type="nucleotide sequence ID" value="NZ_BMQL01000042.1"/>
</dbReference>
<accession>A0A918CJW1</accession>
<keyword evidence="6" id="KW-1185">Reference proteome</keyword>
<dbReference type="SUPFAM" id="SSF55031">
    <property type="entry name" value="Bacterial exopeptidase dimerisation domain"/>
    <property type="match status" value="1"/>
</dbReference>
<dbReference type="InterPro" id="IPR011650">
    <property type="entry name" value="Peptidase_M20_dimer"/>
</dbReference>
<keyword evidence="2" id="KW-0378">Hydrolase</keyword>
<evidence type="ECO:0000256" key="2">
    <source>
        <dbReference type="ARBA" id="ARBA00022801"/>
    </source>
</evidence>
<evidence type="ECO:0000256" key="3">
    <source>
        <dbReference type="PIRSR" id="PIRSR037238-1"/>
    </source>
</evidence>
<dbReference type="Pfam" id="PF07687">
    <property type="entry name" value="M20_dimer"/>
    <property type="match status" value="1"/>
</dbReference>
<keyword evidence="5" id="KW-0121">Carboxypeptidase</keyword>
<dbReference type="InterPro" id="IPR017150">
    <property type="entry name" value="Pept_M20_glutamate_carboxypep"/>
</dbReference>
<dbReference type="SUPFAM" id="SSF53187">
    <property type="entry name" value="Zn-dependent exopeptidases"/>
    <property type="match status" value="1"/>
</dbReference>
<comment type="caution">
    <text evidence="5">The sequence shown here is derived from an EMBL/GenBank/DDBJ whole genome shotgun (WGS) entry which is preliminary data.</text>
</comment>
<reference evidence="5" key="2">
    <citation type="submission" date="2020-09" db="EMBL/GenBank/DDBJ databases">
        <authorList>
            <person name="Sun Q."/>
            <person name="Ohkuma M."/>
        </authorList>
    </citation>
    <scope>NUCLEOTIDE SEQUENCE</scope>
    <source>
        <strain evidence="5">JCM 31311</strain>
    </source>
</reference>
<dbReference type="PIRSF" id="PIRSF037238">
    <property type="entry name" value="Carboxypeptidase_G2"/>
    <property type="match status" value="1"/>
</dbReference>
<organism evidence="5 6">
    <name type="scientific">Deinococcus ruber</name>
    <dbReference type="NCBI Taxonomy" id="1848197"/>
    <lineage>
        <taxon>Bacteria</taxon>
        <taxon>Thermotogati</taxon>
        <taxon>Deinococcota</taxon>
        <taxon>Deinococci</taxon>
        <taxon>Deinococcales</taxon>
        <taxon>Deinococcaceae</taxon>
        <taxon>Deinococcus</taxon>
    </lineage>
</organism>
<dbReference type="Gene3D" id="3.40.630.10">
    <property type="entry name" value="Zn peptidases"/>
    <property type="match status" value="1"/>
</dbReference>
<protein>
    <submittedName>
        <fullName evidence="5">Carboxypeptidase</fullName>
    </submittedName>
</protein>
<gene>
    <name evidence="5" type="ORF">GCM10008957_44060</name>
</gene>
<keyword evidence="1" id="KW-0479">Metal-binding</keyword>
<dbReference type="Proteomes" id="UP000603865">
    <property type="component" value="Unassembled WGS sequence"/>
</dbReference>
<sequence>MNRPDLQQMIQDVQTLIEIESPSSDLAAVSRVQDVVEGWMRELGARVTRLAGGVRRFTLGEQARPTLILMHADTVWPHGTLAQMPVRIEGERLYGPGSYDMKGGIVSALHALRALKEEGWPLGGVEVLLTADEEIGSLHSRDAIEASARQARCVLVVEPPVADTHALKTGRKGVGMYRVTVQGVAAHAGNKPEEGASALTEAARLILEAQALACPEMGTTVSVGRFEGGGAVNVIPAHAEFDADLRVSTLEEAERLAQGFGALQALDPRARVVLSHGMNRPPFERTAGTAALYVQAQRHAHALGFEVSEAFVGGGSDGNFTAPLSPTLDGLGAPGDGAHAAHEHIRLDRWPDHVALLTALIRDPGVN</sequence>
<reference evidence="5" key="1">
    <citation type="journal article" date="2014" name="Int. J. Syst. Evol. Microbiol.">
        <title>Complete genome sequence of Corynebacterium casei LMG S-19264T (=DSM 44701T), isolated from a smear-ripened cheese.</title>
        <authorList>
            <consortium name="US DOE Joint Genome Institute (JGI-PGF)"/>
            <person name="Walter F."/>
            <person name="Albersmeier A."/>
            <person name="Kalinowski J."/>
            <person name="Ruckert C."/>
        </authorList>
    </citation>
    <scope>NUCLEOTIDE SEQUENCE</scope>
    <source>
        <strain evidence="5">JCM 31311</strain>
    </source>
</reference>
<feature type="active site" description="Proton acceptor" evidence="3">
    <location>
        <position position="133"/>
    </location>
</feature>
<feature type="domain" description="Peptidase M20 dimerisation" evidence="4">
    <location>
        <begin position="169"/>
        <end position="257"/>
    </location>
</feature>
<dbReference type="CDD" id="cd03885">
    <property type="entry name" value="M20_CPDG2"/>
    <property type="match status" value="1"/>
</dbReference>
<keyword evidence="5" id="KW-0645">Protease</keyword>
<name>A0A918CJW1_9DEIO</name>
<evidence type="ECO:0000259" key="4">
    <source>
        <dbReference type="Pfam" id="PF07687"/>
    </source>
</evidence>
<dbReference type="Pfam" id="PF01546">
    <property type="entry name" value="Peptidase_M20"/>
    <property type="match status" value="1"/>
</dbReference>
<dbReference type="AlphaFoldDB" id="A0A918CJW1"/>